<evidence type="ECO:0000256" key="4">
    <source>
        <dbReference type="PROSITE-ProRule" id="PRU00510"/>
    </source>
</evidence>
<accession>A0A1G1XV54</accession>
<dbReference type="Gene3D" id="1.20.120.910">
    <property type="entry name" value="DksA, coiled-coil domain"/>
    <property type="match status" value="1"/>
</dbReference>
<name>A0A1G1XV54_9BACT</name>
<evidence type="ECO:0000256" key="1">
    <source>
        <dbReference type="ARBA" id="ARBA00022723"/>
    </source>
</evidence>
<keyword evidence="3" id="KW-0862">Zinc</keyword>
<gene>
    <name evidence="6" type="ORF">A2731_02440</name>
</gene>
<evidence type="ECO:0000313" key="7">
    <source>
        <dbReference type="Proteomes" id="UP000176241"/>
    </source>
</evidence>
<dbReference type="GO" id="GO:0008270">
    <property type="term" value="F:zinc ion binding"/>
    <property type="evidence" value="ECO:0007669"/>
    <property type="project" value="UniProtKB-KW"/>
</dbReference>
<comment type="caution">
    <text evidence="6">The sequence shown here is derived from an EMBL/GenBank/DDBJ whole genome shotgun (WGS) entry which is preliminary data.</text>
</comment>
<keyword evidence="1" id="KW-0479">Metal-binding</keyword>
<evidence type="ECO:0000256" key="3">
    <source>
        <dbReference type="ARBA" id="ARBA00022833"/>
    </source>
</evidence>
<evidence type="ECO:0000259" key="5">
    <source>
        <dbReference type="Pfam" id="PF01258"/>
    </source>
</evidence>
<sequence length="108" mass="11891">MGDLVDRVNLQVETETHMQSMVSVSRHQAEKVRAELAADFKRRGWDGRSCLAGCGQKIPEARLKAVPNALLCIKCQGKVEQEAYASPHRSTVAALVFGQHMAELRVAC</sequence>
<proteinExistence type="predicted"/>
<evidence type="ECO:0000256" key="2">
    <source>
        <dbReference type="ARBA" id="ARBA00022771"/>
    </source>
</evidence>
<dbReference type="Pfam" id="PF01258">
    <property type="entry name" value="zf-dskA_traR"/>
    <property type="match status" value="1"/>
</dbReference>
<dbReference type="AlphaFoldDB" id="A0A1G1XV54"/>
<dbReference type="EMBL" id="MHIC01000038">
    <property type="protein sequence ID" value="OGY43965.1"/>
    <property type="molecule type" value="Genomic_DNA"/>
</dbReference>
<keyword evidence="2" id="KW-0863">Zinc-finger</keyword>
<dbReference type="SUPFAM" id="SSF57716">
    <property type="entry name" value="Glucocorticoid receptor-like (DNA-binding domain)"/>
    <property type="match status" value="1"/>
</dbReference>
<dbReference type="InterPro" id="IPR000962">
    <property type="entry name" value="Znf_DskA_TraR"/>
</dbReference>
<evidence type="ECO:0000313" key="6">
    <source>
        <dbReference type="EMBL" id="OGY43965.1"/>
    </source>
</evidence>
<feature type="domain" description="Zinc finger DksA/TraR C4-type" evidence="5">
    <location>
        <begin position="53"/>
        <end position="81"/>
    </location>
</feature>
<organism evidence="6 7">
    <name type="scientific">Candidatus Buchananbacteria bacterium RIFCSPHIGHO2_01_FULL_39_8</name>
    <dbReference type="NCBI Taxonomy" id="1797533"/>
    <lineage>
        <taxon>Bacteria</taxon>
        <taxon>Candidatus Buchananiibacteriota</taxon>
    </lineage>
</organism>
<dbReference type="PROSITE" id="PS51128">
    <property type="entry name" value="ZF_DKSA_2"/>
    <property type="match status" value="1"/>
</dbReference>
<dbReference type="Proteomes" id="UP000176241">
    <property type="component" value="Unassembled WGS sequence"/>
</dbReference>
<reference evidence="6 7" key="1">
    <citation type="journal article" date="2016" name="Nat. Commun.">
        <title>Thousands of microbial genomes shed light on interconnected biogeochemical processes in an aquifer system.</title>
        <authorList>
            <person name="Anantharaman K."/>
            <person name="Brown C.T."/>
            <person name="Hug L.A."/>
            <person name="Sharon I."/>
            <person name="Castelle C.J."/>
            <person name="Probst A.J."/>
            <person name="Thomas B.C."/>
            <person name="Singh A."/>
            <person name="Wilkins M.J."/>
            <person name="Karaoz U."/>
            <person name="Brodie E.L."/>
            <person name="Williams K.H."/>
            <person name="Hubbard S.S."/>
            <person name="Banfield J.F."/>
        </authorList>
    </citation>
    <scope>NUCLEOTIDE SEQUENCE [LARGE SCALE GENOMIC DNA]</scope>
</reference>
<protein>
    <recommendedName>
        <fullName evidence="5">Zinc finger DksA/TraR C4-type domain-containing protein</fullName>
    </recommendedName>
</protein>
<feature type="zinc finger region" description="dksA C4-type" evidence="4">
    <location>
        <begin position="51"/>
        <end position="75"/>
    </location>
</feature>